<organism evidence="1 2">
    <name type="scientific">Pseudomonas alkylphenolica</name>
    <dbReference type="NCBI Taxonomy" id="237609"/>
    <lineage>
        <taxon>Bacteria</taxon>
        <taxon>Pseudomonadati</taxon>
        <taxon>Pseudomonadota</taxon>
        <taxon>Gammaproteobacteria</taxon>
        <taxon>Pseudomonadales</taxon>
        <taxon>Pseudomonadaceae</taxon>
        <taxon>Pseudomonas</taxon>
    </lineage>
</organism>
<name>A0A6I6HB77_9PSED</name>
<dbReference type="Proteomes" id="UP000426235">
    <property type="component" value="Chromosome"/>
</dbReference>
<dbReference type="Pfam" id="PF13988">
    <property type="entry name" value="DUF4225"/>
    <property type="match status" value="1"/>
</dbReference>
<accession>A0A6I6HB77</accession>
<gene>
    <name evidence="1" type="ORF">GPJ81_16565</name>
</gene>
<dbReference type="EMBL" id="CP046621">
    <property type="protein sequence ID" value="QGW78228.1"/>
    <property type="molecule type" value="Genomic_DNA"/>
</dbReference>
<dbReference type="AlphaFoldDB" id="A0A6I6HB77"/>
<protein>
    <submittedName>
        <fullName evidence="1">DUF4225 domain-containing protein</fullName>
    </submittedName>
</protein>
<evidence type="ECO:0000313" key="2">
    <source>
        <dbReference type="Proteomes" id="UP000426235"/>
    </source>
</evidence>
<dbReference type="PROSITE" id="PS51257">
    <property type="entry name" value="PROKAR_LIPOPROTEIN"/>
    <property type="match status" value="1"/>
</dbReference>
<dbReference type="RefSeq" id="WP_157193148.1">
    <property type="nucleotide sequence ID" value="NZ_CP046621.1"/>
</dbReference>
<reference evidence="1" key="1">
    <citation type="submission" date="2019-12" db="EMBL/GenBank/DDBJ databases">
        <title>Hybrid Genome Assemblies of two High G+C Isolates from Undergraduate Microbiology Courses.</title>
        <authorList>
            <person name="Ne Ville C.J."/>
            <person name="Enright D."/>
            <person name="Hernandez I."/>
            <person name="Dodsworth J."/>
            <person name="Orwin P.M."/>
        </authorList>
    </citation>
    <scope>NUCLEOTIDE SEQUENCE [LARGE SCALE GENOMIC DNA]</scope>
    <source>
        <strain evidence="1">Neo</strain>
    </source>
</reference>
<keyword evidence="2" id="KW-1185">Reference proteome</keyword>
<sequence>MAKPSDKSKLSMNDFWEVSHAAAQFTGFACTISARHLQDDQTRMQFNRELAYYARRVVQDVEERRLSPQEGLRKLKTEQQSLLSESHRIFTQTVGLIGGTAQIATGAGICYGSAGTLCAPFGVPMMLHGGNNVYENTRNLLEKRSDVQGPVRKAYQGIAKLLGQSESSGNMAYLAGDLTLSGVGIMHPVLKPDAWRLFRFVRADFERAYKQMSTRALKFELGVDALTIQQLNNEHEK</sequence>
<proteinExistence type="predicted"/>
<evidence type="ECO:0000313" key="1">
    <source>
        <dbReference type="EMBL" id="QGW78228.1"/>
    </source>
</evidence>
<dbReference type="InterPro" id="IPR025320">
    <property type="entry name" value="DUF4225"/>
</dbReference>